<dbReference type="RefSeq" id="WP_134436575.1">
    <property type="nucleotide sequence ID" value="NZ_SOML01000007.1"/>
</dbReference>
<keyword evidence="3" id="KW-1185">Reference proteome</keyword>
<accession>A0A4Y8L035</accession>
<evidence type="ECO:0000259" key="1">
    <source>
        <dbReference type="PROSITE" id="PS50943"/>
    </source>
</evidence>
<dbReference type="Pfam" id="PF01381">
    <property type="entry name" value="HTH_3"/>
    <property type="match status" value="1"/>
</dbReference>
<dbReference type="GO" id="GO:0003677">
    <property type="term" value="F:DNA binding"/>
    <property type="evidence" value="ECO:0007669"/>
    <property type="project" value="InterPro"/>
</dbReference>
<sequence>MLRIKEIAKSKGYKLSEVADKLNIGRSAFHQMTTGNPTVETLEKIASALNVEVWELFTPTTNKEELTALVDHQGKLYKANTIEDLQKIIDEIRQ</sequence>
<reference evidence="2 3" key="1">
    <citation type="submission" date="2019-03" db="EMBL/GenBank/DDBJ databases">
        <title>San Antonio Military Medical Center submission to MRSN (WRAIR), pending publication.</title>
        <authorList>
            <person name="Blyth D.M."/>
            <person name="Mccarthy S.L."/>
            <person name="Schall S.E."/>
            <person name="Stam J.A."/>
            <person name="Ong A.C."/>
            <person name="Mcgann P.T."/>
        </authorList>
    </citation>
    <scope>NUCLEOTIDE SEQUENCE [LARGE SCALE GENOMIC DNA]</scope>
    <source>
        <strain evidence="2 3">MRSN571793</strain>
    </source>
</reference>
<gene>
    <name evidence="2" type="ORF">E2605_11805</name>
</gene>
<evidence type="ECO:0000313" key="2">
    <source>
        <dbReference type="EMBL" id="TFD95524.1"/>
    </source>
</evidence>
<dbReference type="EMBL" id="SOML01000007">
    <property type="protein sequence ID" value="TFD95524.1"/>
    <property type="molecule type" value="Genomic_DNA"/>
</dbReference>
<protein>
    <submittedName>
        <fullName evidence="2">XRE family transcriptional regulator</fullName>
    </submittedName>
</protein>
<dbReference type="InterPro" id="IPR010982">
    <property type="entry name" value="Lambda_DNA-bd_dom_sf"/>
</dbReference>
<dbReference type="PROSITE" id="PS50943">
    <property type="entry name" value="HTH_CROC1"/>
    <property type="match status" value="1"/>
</dbReference>
<comment type="caution">
    <text evidence="2">The sequence shown here is derived from an EMBL/GenBank/DDBJ whole genome shotgun (WGS) entry which is preliminary data.</text>
</comment>
<evidence type="ECO:0000313" key="3">
    <source>
        <dbReference type="Proteomes" id="UP000297861"/>
    </source>
</evidence>
<dbReference type="Gene3D" id="1.10.260.40">
    <property type="entry name" value="lambda repressor-like DNA-binding domains"/>
    <property type="match status" value="1"/>
</dbReference>
<dbReference type="OrthoDB" id="997766at2"/>
<dbReference type="Proteomes" id="UP000297861">
    <property type="component" value="Unassembled WGS sequence"/>
</dbReference>
<proteinExistence type="predicted"/>
<dbReference type="InterPro" id="IPR001387">
    <property type="entry name" value="Cro/C1-type_HTH"/>
</dbReference>
<dbReference type="SMART" id="SM00530">
    <property type="entry name" value="HTH_XRE"/>
    <property type="match status" value="1"/>
</dbReference>
<dbReference type="SUPFAM" id="SSF47413">
    <property type="entry name" value="lambda repressor-like DNA-binding domains"/>
    <property type="match status" value="1"/>
</dbReference>
<name>A0A4Y8L035_9BACT</name>
<dbReference type="CDD" id="cd00093">
    <property type="entry name" value="HTH_XRE"/>
    <property type="match status" value="1"/>
</dbReference>
<organism evidence="2 3">
    <name type="scientific">Dysgonomonas capnocytophagoides</name>
    <dbReference type="NCBI Taxonomy" id="45254"/>
    <lineage>
        <taxon>Bacteria</taxon>
        <taxon>Pseudomonadati</taxon>
        <taxon>Bacteroidota</taxon>
        <taxon>Bacteroidia</taxon>
        <taxon>Bacteroidales</taxon>
        <taxon>Dysgonomonadaceae</taxon>
        <taxon>Dysgonomonas</taxon>
    </lineage>
</organism>
<dbReference type="AlphaFoldDB" id="A0A4Y8L035"/>
<feature type="domain" description="HTH cro/C1-type" evidence="1">
    <location>
        <begin position="4"/>
        <end position="56"/>
    </location>
</feature>